<gene>
    <name evidence="10" type="ORF">DIURU_000291</name>
</gene>
<dbReference type="GO" id="GO:0005681">
    <property type="term" value="C:spliceosomal complex"/>
    <property type="evidence" value="ECO:0007669"/>
    <property type="project" value="UniProtKB-KW"/>
</dbReference>
<accession>A0A642UYM3</accession>
<protein>
    <recommendedName>
        <fullName evidence="3">Pre-mRNA-splicing factor CWC21</fullName>
    </recommendedName>
</protein>
<dbReference type="VEuPathDB" id="FungiDB:DIURU_000291"/>
<dbReference type="OrthoDB" id="4096883at2759"/>
<feature type="region of interest" description="Disordered" evidence="8">
    <location>
        <begin position="1"/>
        <end position="69"/>
    </location>
</feature>
<evidence type="ECO:0000256" key="6">
    <source>
        <dbReference type="ARBA" id="ARBA00023187"/>
    </source>
</evidence>
<dbReference type="PANTHER" id="PTHR36562:SF5">
    <property type="entry name" value="SERINE_ARGININE REPETITIVE MATRIX 2"/>
    <property type="match status" value="1"/>
</dbReference>
<comment type="similarity">
    <text evidence="2">Belongs to the CWC21 family.</text>
</comment>
<keyword evidence="5" id="KW-0747">Spliceosome</keyword>
<dbReference type="AlphaFoldDB" id="A0A642UYM3"/>
<keyword evidence="11" id="KW-1185">Reference proteome</keyword>
<dbReference type="SMART" id="SM01115">
    <property type="entry name" value="cwf21"/>
    <property type="match status" value="1"/>
</dbReference>
<comment type="caution">
    <text evidence="10">The sequence shown here is derived from an EMBL/GenBank/DDBJ whole genome shotgun (WGS) entry which is preliminary data.</text>
</comment>
<name>A0A642UYM3_DIURU</name>
<feature type="compositionally biased region" description="Basic residues" evidence="8">
    <location>
        <begin position="43"/>
        <end position="59"/>
    </location>
</feature>
<keyword evidence="4" id="KW-0507">mRNA processing</keyword>
<evidence type="ECO:0000259" key="9">
    <source>
        <dbReference type="SMART" id="SM01115"/>
    </source>
</evidence>
<dbReference type="InterPro" id="IPR013170">
    <property type="entry name" value="mRNA_splic_Cwf21_dom"/>
</dbReference>
<evidence type="ECO:0000256" key="8">
    <source>
        <dbReference type="SAM" id="MobiDB-lite"/>
    </source>
</evidence>
<dbReference type="PANTHER" id="PTHR36562">
    <property type="entry name" value="SERINE/ARGININE REPETITIVE MATRIX 2"/>
    <property type="match status" value="1"/>
</dbReference>
<dbReference type="GeneID" id="54778944"/>
<feature type="region of interest" description="Disordered" evidence="8">
    <location>
        <begin position="120"/>
        <end position="180"/>
    </location>
</feature>
<dbReference type="Pfam" id="PF08312">
    <property type="entry name" value="cwf21"/>
    <property type="match status" value="1"/>
</dbReference>
<evidence type="ECO:0000256" key="3">
    <source>
        <dbReference type="ARBA" id="ARBA00020641"/>
    </source>
</evidence>
<evidence type="ECO:0000256" key="4">
    <source>
        <dbReference type="ARBA" id="ARBA00022664"/>
    </source>
</evidence>
<feature type="compositionally biased region" description="Basic and acidic residues" evidence="8">
    <location>
        <begin position="60"/>
        <end position="69"/>
    </location>
</feature>
<dbReference type="EMBL" id="SWFT01000013">
    <property type="protein sequence ID" value="KAA8908070.1"/>
    <property type="molecule type" value="Genomic_DNA"/>
</dbReference>
<dbReference type="RefSeq" id="XP_034014912.1">
    <property type="nucleotide sequence ID" value="XM_034155613.1"/>
</dbReference>
<dbReference type="Proteomes" id="UP000449547">
    <property type="component" value="Unassembled WGS sequence"/>
</dbReference>
<evidence type="ECO:0000313" key="10">
    <source>
        <dbReference type="EMBL" id="KAA8908070.1"/>
    </source>
</evidence>
<dbReference type="GO" id="GO:0006397">
    <property type="term" value="P:mRNA processing"/>
    <property type="evidence" value="ECO:0007669"/>
    <property type="project" value="UniProtKB-KW"/>
</dbReference>
<evidence type="ECO:0000256" key="1">
    <source>
        <dbReference type="ARBA" id="ARBA00004123"/>
    </source>
</evidence>
<evidence type="ECO:0000256" key="2">
    <source>
        <dbReference type="ARBA" id="ARBA00005954"/>
    </source>
</evidence>
<reference evidence="10 11" key="1">
    <citation type="submission" date="2019-07" db="EMBL/GenBank/DDBJ databases">
        <title>Genome assembly of two rare yeast pathogens: Diutina rugosa and Trichomonascus ciferrii.</title>
        <authorList>
            <person name="Mixao V."/>
            <person name="Saus E."/>
            <person name="Hansen A."/>
            <person name="Lass-Flor C."/>
            <person name="Gabaldon T."/>
        </authorList>
    </citation>
    <scope>NUCLEOTIDE SEQUENCE [LARGE SCALE GENOMIC DNA]</scope>
    <source>
        <strain evidence="10 11">CBS 613</strain>
    </source>
</reference>
<feature type="compositionally biased region" description="Basic and acidic residues" evidence="8">
    <location>
        <begin position="27"/>
        <end position="36"/>
    </location>
</feature>
<keyword evidence="7" id="KW-0539">Nucleus</keyword>
<keyword evidence="6" id="KW-0508">mRNA splicing</keyword>
<dbReference type="CDD" id="cd21372">
    <property type="entry name" value="cwf21_CWC21-like"/>
    <property type="match status" value="1"/>
</dbReference>
<evidence type="ECO:0000256" key="7">
    <source>
        <dbReference type="ARBA" id="ARBA00023242"/>
    </source>
</evidence>
<comment type="subcellular location">
    <subcellularLocation>
        <location evidence="1">Nucleus</location>
    </subcellularLocation>
</comment>
<dbReference type="GO" id="GO:0008380">
    <property type="term" value="P:RNA splicing"/>
    <property type="evidence" value="ECO:0007669"/>
    <property type="project" value="UniProtKB-KW"/>
</dbReference>
<proteinExistence type="inferred from homology"/>
<sequence length="201" mass="22327">MSYNGIGLQSARGSGTSGHIQTNLAHPGDHDHHPYEARQQSAARHRKHQTAAAHHHKQQQARDRLRDEHAAKRALEVRCAELRDELEDASEDEAVITAKVAELRAQLIKEYDVVDYVPLKRRRRQPSETETTHPPHPSKTETHQPHPSRTESSHPPPPSPPDGEADSDHDSSSSAAEDAATVTEVLLNLAKKDQAKDKYAT</sequence>
<feature type="compositionally biased region" description="Polar residues" evidence="8">
    <location>
        <begin position="11"/>
        <end position="24"/>
    </location>
</feature>
<evidence type="ECO:0000256" key="5">
    <source>
        <dbReference type="ARBA" id="ARBA00022728"/>
    </source>
</evidence>
<feature type="compositionally biased region" description="Basic and acidic residues" evidence="8">
    <location>
        <begin position="125"/>
        <end position="152"/>
    </location>
</feature>
<organism evidence="10 11">
    <name type="scientific">Diutina rugosa</name>
    <name type="common">Yeast</name>
    <name type="synonym">Candida rugosa</name>
    <dbReference type="NCBI Taxonomy" id="5481"/>
    <lineage>
        <taxon>Eukaryota</taxon>
        <taxon>Fungi</taxon>
        <taxon>Dikarya</taxon>
        <taxon>Ascomycota</taxon>
        <taxon>Saccharomycotina</taxon>
        <taxon>Pichiomycetes</taxon>
        <taxon>Debaryomycetaceae</taxon>
        <taxon>Diutina</taxon>
    </lineage>
</organism>
<evidence type="ECO:0000313" key="11">
    <source>
        <dbReference type="Proteomes" id="UP000449547"/>
    </source>
</evidence>
<feature type="domain" description="CWF21" evidence="9">
    <location>
        <begin position="67"/>
        <end position="112"/>
    </location>
</feature>
<dbReference type="InterPro" id="IPR051372">
    <property type="entry name" value="CWC21"/>
</dbReference>